<dbReference type="EnsemblPlants" id="Solyc01g011010.3.1">
    <property type="protein sequence ID" value="Solyc01g011010.3.1"/>
    <property type="gene ID" value="Solyc01g011010.3"/>
</dbReference>
<reference evidence="1" key="1">
    <citation type="journal article" date="2012" name="Nature">
        <title>The tomato genome sequence provides insights into fleshy fruit evolution.</title>
        <authorList>
            <consortium name="Tomato Genome Consortium"/>
        </authorList>
    </citation>
    <scope>NUCLEOTIDE SEQUENCE [LARGE SCALE GENOMIC DNA]</scope>
    <source>
        <strain evidence="1">cv. Heinz 1706</strain>
    </source>
</reference>
<evidence type="ECO:0000313" key="2">
    <source>
        <dbReference type="Proteomes" id="UP000004994"/>
    </source>
</evidence>
<proteinExistence type="predicted"/>
<evidence type="ECO:0000313" key="1">
    <source>
        <dbReference type="EnsemblPlants" id="Solyc01g011010.3.1"/>
    </source>
</evidence>
<reference evidence="1" key="2">
    <citation type="submission" date="2019-01" db="UniProtKB">
        <authorList>
            <consortium name="EnsemblPlants"/>
        </authorList>
    </citation>
    <scope>IDENTIFICATION</scope>
    <source>
        <strain evidence="1">cv. Heinz 1706</strain>
    </source>
</reference>
<dbReference type="InParanoid" id="A0A3Q7EAL0"/>
<sequence>MIASLHLQSPQVLTELIVSYTLMSSSDKDSTFQVPST</sequence>
<dbReference type="PaxDb" id="4081-Solyc01g011010.2.1"/>
<dbReference type="AlphaFoldDB" id="A0A3Q7EAL0"/>
<dbReference type="Proteomes" id="UP000004994">
    <property type="component" value="Chromosome 1"/>
</dbReference>
<name>A0A3Q7EAL0_SOLLC</name>
<accession>A0A3Q7EAL0</accession>
<keyword evidence="2" id="KW-1185">Reference proteome</keyword>
<organism evidence="1">
    <name type="scientific">Solanum lycopersicum</name>
    <name type="common">Tomato</name>
    <name type="synonym">Lycopersicon esculentum</name>
    <dbReference type="NCBI Taxonomy" id="4081"/>
    <lineage>
        <taxon>Eukaryota</taxon>
        <taxon>Viridiplantae</taxon>
        <taxon>Streptophyta</taxon>
        <taxon>Embryophyta</taxon>
        <taxon>Tracheophyta</taxon>
        <taxon>Spermatophyta</taxon>
        <taxon>Magnoliopsida</taxon>
        <taxon>eudicotyledons</taxon>
        <taxon>Gunneridae</taxon>
        <taxon>Pentapetalae</taxon>
        <taxon>asterids</taxon>
        <taxon>lamiids</taxon>
        <taxon>Solanales</taxon>
        <taxon>Solanaceae</taxon>
        <taxon>Solanoideae</taxon>
        <taxon>Solaneae</taxon>
        <taxon>Solanum</taxon>
        <taxon>Solanum subgen. Lycopersicon</taxon>
    </lineage>
</organism>
<dbReference type="Gramene" id="Solyc01g011010.3.1">
    <property type="protein sequence ID" value="Solyc01g011010.3.1"/>
    <property type="gene ID" value="Solyc01g011010.3"/>
</dbReference>
<protein>
    <submittedName>
        <fullName evidence="1">Uncharacterized protein</fullName>
    </submittedName>
</protein>